<reference evidence="7 8" key="1">
    <citation type="submission" date="2019-04" db="EMBL/GenBank/DDBJ databases">
        <title>Genome sequence of strain shin9-1.</title>
        <authorList>
            <person name="Gao J."/>
            <person name="Sun J."/>
        </authorList>
    </citation>
    <scope>NUCLEOTIDE SEQUENCE [LARGE SCALE GENOMIC DNA]</scope>
    <source>
        <strain evidence="8">shin9-1</strain>
    </source>
</reference>
<comment type="caution">
    <text evidence="7">The sequence shown here is derived from an EMBL/GenBank/DDBJ whole genome shotgun (WGS) entry which is preliminary data.</text>
</comment>
<evidence type="ECO:0000256" key="1">
    <source>
        <dbReference type="ARBA" id="ARBA00004651"/>
    </source>
</evidence>
<evidence type="ECO:0000256" key="2">
    <source>
        <dbReference type="ARBA" id="ARBA00022475"/>
    </source>
</evidence>
<sequence>MTQTNAALFEGRGERHRLYEDILAMIAGTMFVSLGTLIYAQSLLTVGSTAGFALLASYVSGWGFGPIFFIVNLPFYILAIKRMGWAFAIRTFTAVALVSILSKFNAQWISFSHLDPLYATIIGGGLIGTGLLMLFRHRTGLGGINILAMYLQERLGLRAGYFQLGVDLAILAAASVILPADRLALSVLGAAITNLILAINHKPGRYMGLS</sequence>
<organism evidence="7 8">
    <name type="scientific">Peteryoungia ipomoeae</name>
    <dbReference type="NCBI Taxonomy" id="1210932"/>
    <lineage>
        <taxon>Bacteria</taxon>
        <taxon>Pseudomonadati</taxon>
        <taxon>Pseudomonadota</taxon>
        <taxon>Alphaproteobacteria</taxon>
        <taxon>Hyphomicrobiales</taxon>
        <taxon>Rhizobiaceae</taxon>
        <taxon>Peteryoungia</taxon>
    </lineage>
</organism>
<evidence type="ECO:0000256" key="5">
    <source>
        <dbReference type="ARBA" id="ARBA00023136"/>
    </source>
</evidence>
<feature type="transmembrane region" description="Helical" evidence="6">
    <location>
        <begin position="116"/>
        <end position="135"/>
    </location>
</feature>
<keyword evidence="5 6" id="KW-0472">Membrane</keyword>
<dbReference type="PANTHER" id="PTHR33545:SF5">
    <property type="entry name" value="UPF0750 MEMBRANE PROTEIN YITT"/>
    <property type="match status" value="1"/>
</dbReference>
<dbReference type="OrthoDB" id="3296441at2"/>
<evidence type="ECO:0000313" key="7">
    <source>
        <dbReference type="EMBL" id="THV21070.1"/>
    </source>
</evidence>
<dbReference type="AlphaFoldDB" id="A0A4S8NU36"/>
<evidence type="ECO:0000256" key="4">
    <source>
        <dbReference type="ARBA" id="ARBA00022989"/>
    </source>
</evidence>
<dbReference type="GO" id="GO:0005886">
    <property type="term" value="C:plasma membrane"/>
    <property type="evidence" value="ECO:0007669"/>
    <property type="project" value="UniProtKB-SubCell"/>
</dbReference>
<evidence type="ECO:0000256" key="3">
    <source>
        <dbReference type="ARBA" id="ARBA00022692"/>
    </source>
</evidence>
<dbReference type="InterPro" id="IPR003740">
    <property type="entry name" value="YitT"/>
</dbReference>
<feature type="transmembrane region" description="Helical" evidence="6">
    <location>
        <begin position="22"/>
        <end position="40"/>
    </location>
</feature>
<feature type="transmembrane region" description="Helical" evidence="6">
    <location>
        <begin position="183"/>
        <end position="200"/>
    </location>
</feature>
<keyword evidence="8" id="KW-1185">Reference proteome</keyword>
<keyword evidence="3 6" id="KW-0812">Transmembrane</keyword>
<keyword evidence="2" id="KW-1003">Cell membrane</keyword>
<dbReference type="Proteomes" id="UP000308828">
    <property type="component" value="Unassembled WGS sequence"/>
</dbReference>
<evidence type="ECO:0000256" key="6">
    <source>
        <dbReference type="SAM" id="Phobius"/>
    </source>
</evidence>
<dbReference type="RefSeq" id="WP_136599927.1">
    <property type="nucleotide sequence ID" value="NZ_STGV01000006.1"/>
</dbReference>
<dbReference type="EMBL" id="STGV01000006">
    <property type="protein sequence ID" value="THV21070.1"/>
    <property type="molecule type" value="Genomic_DNA"/>
</dbReference>
<comment type="subcellular location">
    <subcellularLocation>
        <location evidence="1">Cell membrane</location>
        <topology evidence="1">Multi-pass membrane protein</topology>
    </subcellularLocation>
</comment>
<evidence type="ECO:0000313" key="8">
    <source>
        <dbReference type="Proteomes" id="UP000308828"/>
    </source>
</evidence>
<keyword evidence="4 6" id="KW-1133">Transmembrane helix</keyword>
<dbReference type="PANTHER" id="PTHR33545">
    <property type="entry name" value="UPF0750 MEMBRANE PROTEIN YITT-RELATED"/>
    <property type="match status" value="1"/>
</dbReference>
<feature type="transmembrane region" description="Helical" evidence="6">
    <location>
        <begin position="155"/>
        <end position="177"/>
    </location>
</feature>
<proteinExistence type="predicted"/>
<accession>A0A4S8NU36</accession>
<protein>
    <submittedName>
        <fullName evidence="7">YitT family protein</fullName>
    </submittedName>
</protein>
<dbReference type="InterPro" id="IPR051461">
    <property type="entry name" value="UPF0750_membrane"/>
</dbReference>
<feature type="transmembrane region" description="Helical" evidence="6">
    <location>
        <begin position="52"/>
        <end position="78"/>
    </location>
</feature>
<gene>
    <name evidence="7" type="ORF">FAA97_17955</name>
</gene>
<dbReference type="Pfam" id="PF02588">
    <property type="entry name" value="YitT_membrane"/>
    <property type="match status" value="1"/>
</dbReference>
<feature type="transmembrane region" description="Helical" evidence="6">
    <location>
        <begin position="85"/>
        <end position="104"/>
    </location>
</feature>
<name>A0A4S8NU36_9HYPH</name>